<proteinExistence type="predicted"/>
<evidence type="ECO:0000313" key="1">
    <source>
        <dbReference type="EMBL" id="WAV90310.1"/>
    </source>
</evidence>
<reference evidence="1" key="1">
    <citation type="journal article" date="2022" name="Front. Microbiol.">
        <title>New perspectives on an old grouping: The genomic and phenotypic variability of Oxalobacter formigenes and the implications for calcium oxalate stone prevention.</title>
        <authorList>
            <person name="Chmiel J.A."/>
            <person name="Carr C."/>
            <person name="Stuivenberg G.A."/>
            <person name="Venema R."/>
            <person name="Chanyi R.M."/>
            <person name="Al K.F."/>
            <person name="Giguere D."/>
            <person name="Say H."/>
            <person name="Akouris P.P."/>
            <person name="Dominguez Romero S.A."/>
            <person name="Kwong A."/>
            <person name="Tai V."/>
            <person name="Koval S.F."/>
            <person name="Razvi H."/>
            <person name="Bjazevic J."/>
            <person name="Burton J.P."/>
        </authorList>
    </citation>
    <scope>NUCLEOTIDE SEQUENCE</scope>
    <source>
        <strain evidence="1">OxK</strain>
    </source>
</reference>
<sequence>MKALIRDGVVVDLAAAVFPVHPAFVWVDAPEGVVAGCRYIDGRFVFPEKPGVRTKPDE</sequence>
<protein>
    <submittedName>
        <fullName evidence="1">Uncharacterized protein</fullName>
    </submittedName>
</protein>
<dbReference type="EMBL" id="CP098251">
    <property type="protein sequence ID" value="WAV90310.1"/>
    <property type="molecule type" value="Genomic_DNA"/>
</dbReference>
<dbReference type="RefSeq" id="WP_269284619.1">
    <property type="nucleotide sequence ID" value="NZ_CP098251.1"/>
</dbReference>
<dbReference type="AlphaFoldDB" id="A0A9E9LC13"/>
<dbReference type="Proteomes" id="UP001164819">
    <property type="component" value="Chromosome"/>
</dbReference>
<accession>A0A9E9LC13</accession>
<organism evidence="1">
    <name type="scientific">Oxalobacter aliiformigenes</name>
    <dbReference type="NCBI Taxonomy" id="2946593"/>
    <lineage>
        <taxon>Bacteria</taxon>
        <taxon>Pseudomonadati</taxon>
        <taxon>Pseudomonadota</taxon>
        <taxon>Betaproteobacteria</taxon>
        <taxon>Burkholderiales</taxon>
        <taxon>Oxalobacteraceae</taxon>
        <taxon>Oxalobacter</taxon>
    </lineage>
</organism>
<name>A0A9E9LC13_9BURK</name>
<gene>
    <name evidence="1" type="ORF">NB646_05395</name>
</gene>